<dbReference type="AlphaFoldDB" id="A0A6C7E736"/>
<dbReference type="Pfam" id="PF00296">
    <property type="entry name" value="Bac_luciferase"/>
    <property type="match status" value="1"/>
</dbReference>
<dbReference type="InterPro" id="IPR050564">
    <property type="entry name" value="F420-G6PD/mer"/>
</dbReference>
<dbReference type="Proteomes" id="UP000011863">
    <property type="component" value="Chromosome"/>
</dbReference>
<sequence length="345" mass="37179">MKLSTTIGFNGDPQKLASHARDLESAGIDMVWGGEIYGYDLVSTLAYLAGQTTTLELMTGILPIYSRSPALIAQTAATLDALSGGRFILGLGSSGAQVIEGWHGVPFEKPLGRTRDTIEICRKVWSGDKVSHDGTAYSLPLPDGQGTGLGKALKFVGRPPERDIPIVIASIGPKNVEMTAELANGWQPIHFVPDRFEQVWGESLAAGAAKRSDDLPPLEIIAGGVVALGDGPHVEAAREAARAHIAFYVGGMGAKNKNYYNDLFKRYGWEEEAEQVQDLFLSGKRAEATAAIPDEYLDLSMLCGDEGQVRERIAVYKEVGVTRLNIDPAGENPLETIEKIKAWAE</sequence>
<gene>
    <name evidence="3" type="ORF">YM304_06710</name>
</gene>
<dbReference type="PANTHER" id="PTHR43244">
    <property type="match status" value="1"/>
</dbReference>
<dbReference type="PANTHER" id="PTHR43244:SF1">
    <property type="entry name" value="5,10-METHYLENETETRAHYDROMETHANOPTERIN REDUCTASE"/>
    <property type="match status" value="1"/>
</dbReference>
<keyword evidence="1" id="KW-0560">Oxidoreductase</keyword>
<evidence type="ECO:0000259" key="2">
    <source>
        <dbReference type="Pfam" id="PF00296"/>
    </source>
</evidence>
<dbReference type="Gene3D" id="3.20.20.30">
    <property type="entry name" value="Luciferase-like domain"/>
    <property type="match status" value="1"/>
</dbReference>
<evidence type="ECO:0000313" key="3">
    <source>
        <dbReference type="EMBL" id="BAN00985.1"/>
    </source>
</evidence>
<name>A0A6C7E736_ILUCY</name>
<dbReference type="SUPFAM" id="SSF51679">
    <property type="entry name" value="Bacterial luciferase-like"/>
    <property type="match status" value="1"/>
</dbReference>
<proteinExistence type="predicted"/>
<organism evidence="3 4">
    <name type="scientific">Ilumatobacter coccineus (strain NBRC 103263 / KCTC 29153 / YM16-304)</name>
    <dbReference type="NCBI Taxonomy" id="1313172"/>
    <lineage>
        <taxon>Bacteria</taxon>
        <taxon>Bacillati</taxon>
        <taxon>Actinomycetota</taxon>
        <taxon>Acidimicrobiia</taxon>
        <taxon>Acidimicrobiales</taxon>
        <taxon>Ilumatobacteraceae</taxon>
        <taxon>Ilumatobacter</taxon>
    </lineage>
</organism>
<dbReference type="InterPro" id="IPR019951">
    <property type="entry name" value="F420_OxRdatse_Rv3520c_pred"/>
</dbReference>
<dbReference type="KEGG" id="aym:YM304_06710"/>
<protein>
    <submittedName>
        <fullName evidence="3">Putative oxidoreductase</fullName>
    </submittedName>
</protein>
<evidence type="ECO:0000313" key="4">
    <source>
        <dbReference type="Proteomes" id="UP000011863"/>
    </source>
</evidence>
<feature type="domain" description="Luciferase-like" evidence="2">
    <location>
        <begin position="12"/>
        <end position="323"/>
    </location>
</feature>
<dbReference type="InterPro" id="IPR036661">
    <property type="entry name" value="Luciferase-like_sf"/>
</dbReference>
<dbReference type="RefSeq" id="WP_015440233.1">
    <property type="nucleotide sequence ID" value="NC_020520.1"/>
</dbReference>
<evidence type="ECO:0000256" key="1">
    <source>
        <dbReference type="ARBA" id="ARBA00023002"/>
    </source>
</evidence>
<dbReference type="CDD" id="cd01097">
    <property type="entry name" value="Tetrahydromethanopterin_reductase"/>
    <property type="match status" value="1"/>
</dbReference>
<dbReference type="EMBL" id="AP012057">
    <property type="protein sequence ID" value="BAN00985.1"/>
    <property type="molecule type" value="Genomic_DNA"/>
</dbReference>
<accession>A0A6C7E736</accession>
<keyword evidence="4" id="KW-1185">Reference proteome</keyword>
<dbReference type="GO" id="GO:0016705">
    <property type="term" value="F:oxidoreductase activity, acting on paired donors, with incorporation or reduction of molecular oxygen"/>
    <property type="evidence" value="ECO:0007669"/>
    <property type="project" value="InterPro"/>
</dbReference>
<reference evidence="3 4" key="1">
    <citation type="journal article" date="2013" name="Int. J. Syst. Evol. Microbiol.">
        <title>Ilumatobacter nonamiense sp. nov. and Ilumatobacter coccineum sp. nov., isolated from seashore sand.</title>
        <authorList>
            <person name="Matsumoto A."/>
            <person name="Kasai H."/>
            <person name="Matsuo Y."/>
            <person name="Shizuri Y."/>
            <person name="Ichikawa N."/>
            <person name="Fujita N."/>
            <person name="Omura S."/>
            <person name="Takahashi Y."/>
        </authorList>
    </citation>
    <scope>NUCLEOTIDE SEQUENCE [LARGE SCALE GENOMIC DNA]</scope>
    <source>
        <strain evidence="4">NBRC 103263 / KCTC 29153 / YM16-304</strain>
    </source>
</reference>
<dbReference type="OrthoDB" id="3457164at2"/>
<dbReference type="InterPro" id="IPR011251">
    <property type="entry name" value="Luciferase-like_dom"/>
</dbReference>
<dbReference type="NCBIfam" id="TIGR03559">
    <property type="entry name" value="F420_Rv3520c"/>
    <property type="match status" value="1"/>
</dbReference>